<evidence type="ECO:0000313" key="1">
    <source>
        <dbReference type="EMBL" id="AFM54611.1"/>
    </source>
</evidence>
<name>I6R0X9_9CAUD</name>
<dbReference type="RefSeq" id="YP_006560891.1">
    <property type="nucleotide sequence ID" value="NC_018280.1"/>
</dbReference>
<evidence type="ECO:0000313" key="2">
    <source>
        <dbReference type="Proteomes" id="UP000002825"/>
    </source>
</evidence>
<keyword evidence="2" id="KW-1185">Reference proteome</keyword>
<dbReference type="KEGG" id="vg:13405870"/>
<dbReference type="EMBL" id="JQ809650">
    <property type="protein sequence ID" value="AFM54611.1"/>
    <property type="molecule type" value="Genomic_DNA"/>
</dbReference>
<organism evidence="1 2">
    <name type="scientific">Celeribacter phage P12053L</name>
    <dbReference type="NCBI Taxonomy" id="1197951"/>
    <lineage>
        <taxon>Viruses</taxon>
        <taxon>Duplodnaviria</taxon>
        <taxon>Heunggongvirae</taxon>
        <taxon>Uroviricota</taxon>
        <taxon>Caudoviricetes</taxon>
        <taxon>Zobellviridae</taxon>
        <taxon>Cobavirinae</taxon>
        <taxon>Siovirus</taxon>
        <taxon>Siovirus coreense</taxon>
    </lineage>
</organism>
<dbReference type="Proteomes" id="UP000002825">
    <property type="component" value="Segment"/>
</dbReference>
<proteinExistence type="predicted"/>
<sequence>MLPVTLEEQLITIGIIPLSSFEELDTVVNPAHLEEDLSTYNVETQE</sequence>
<gene>
    <name evidence="1" type="ORF">P12053L_06</name>
</gene>
<accession>I6R0X9</accession>
<dbReference type="GeneID" id="13405870"/>
<reference evidence="1 2" key="1">
    <citation type="journal article" date="2012" name="J. Virol.">
        <title>Complete Genome Sequence of Celeribacter Bacteriophage P12053L.</title>
        <authorList>
            <person name="Kang I."/>
            <person name="Jang H."/>
            <person name="Oh H.M."/>
            <person name="Cho J.C."/>
        </authorList>
    </citation>
    <scope>NUCLEOTIDE SEQUENCE [LARGE SCALE GENOMIC DNA]</scope>
</reference>
<protein>
    <submittedName>
        <fullName evidence="1">Uncharacterized protein</fullName>
    </submittedName>
</protein>